<evidence type="ECO:0000313" key="1">
    <source>
        <dbReference type="EMBL" id="RNA32259.1"/>
    </source>
</evidence>
<dbReference type="Proteomes" id="UP000276133">
    <property type="component" value="Unassembled WGS sequence"/>
</dbReference>
<keyword evidence="2" id="KW-1185">Reference proteome</keyword>
<sequence>MNIFRKKNLRLTNSEAEEMLTSFNHADGNHNPKIFRPRSGEVVFYWSDQPEKYKDWLSDGFKWRNQGGKKPFPVDKPVLFKSYYHIFDKGIINKNIIKDVYTLIDKPMPVLIHYLKKNNDSDSEIECESGPHGNTKDQEGAQNYQRTMPSVLSELKEKVAKKVPNLVYKETSKKKGARDLKQIQNLRYAVNRQKRFTYDEIANCHLMHISLGYPNHILTAPDIRIIGVDEELLKETKKTMSAFNKDNRLAKSEKSPAVPLAFFFHEKKFQKSHDEFWRYMSEILPEFSECGFIITDCEDAFRNAIKKYFPSVPLLRCWNHFWKSTERWIQSNKKLTIEDVGFYCESLRELLLQPNKEMFKCNKLVNNVTIRKHRI</sequence>
<evidence type="ECO:0000313" key="2">
    <source>
        <dbReference type="Proteomes" id="UP000276133"/>
    </source>
</evidence>
<dbReference type="STRING" id="10195.A0A3M7S980"/>
<name>A0A3M7S980_BRAPC</name>
<protein>
    <recommendedName>
        <fullName evidence="3">MULE transposase domain-containing protein</fullName>
    </recommendedName>
</protein>
<dbReference type="OrthoDB" id="10042778at2759"/>
<evidence type="ECO:0008006" key="3">
    <source>
        <dbReference type="Google" id="ProtNLM"/>
    </source>
</evidence>
<proteinExistence type="predicted"/>
<dbReference type="EMBL" id="REGN01001822">
    <property type="protein sequence ID" value="RNA32259.1"/>
    <property type="molecule type" value="Genomic_DNA"/>
</dbReference>
<reference evidence="1 2" key="1">
    <citation type="journal article" date="2018" name="Sci. Rep.">
        <title>Genomic signatures of local adaptation to the degree of environmental predictability in rotifers.</title>
        <authorList>
            <person name="Franch-Gras L."/>
            <person name="Hahn C."/>
            <person name="Garcia-Roger E.M."/>
            <person name="Carmona M.J."/>
            <person name="Serra M."/>
            <person name="Gomez A."/>
        </authorList>
    </citation>
    <scope>NUCLEOTIDE SEQUENCE [LARGE SCALE GENOMIC DNA]</scope>
    <source>
        <strain evidence="1">HYR1</strain>
    </source>
</reference>
<comment type="caution">
    <text evidence="1">The sequence shown here is derived from an EMBL/GenBank/DDBJ whole genome shotgun (WGS) entry which is preliminary data.</text>
</comment>
<dbReference type="AlphaFoldDB" id="A0A3M7S980"/>
<accession>A0A3M7S980</accession>
<gene>
    <name evidence="1" type="ORF">BpHYR1_036947</name>
</gene>
<organism evidence="1 2">
    <name type="scientific">Brachionus plicatilis</name>
    <name type="common">Marine rotifer</name>
    <name type="synonym">Brachionus muelleri</name>
    <dbReference type="NCBI Taxonomy" id="10195"/>
    <lineage>
        <taxon>Eukaryota</taxon>
        <taxon>Metazoa</taxon>
        <taxon>Spiralia</taxon>
        <taxon>Gnathifera</taxon>
        <taxon>Rotifera</taxon>
        <taxon>Eurotatoria</taxon>
        <taxon>Monogononta</taxon>
        <taxon>Pseudotrocha</taxon>
        <taxon>Ploima</taxon>
        <taxon>Brachionidae</taxon>
        <taxon>Brachionus</taxon>
    </lineage>
</organism>